<evidence type="ECO:0000313" key="2">
    <source>
        <dbReference type="EMBL" id="MQL87570.1"/>
    </source>
</evidence>
<dbReference type="OrthoDB" id="786214at2759"/>
<evidence type="ECO:0000256" key="1">
    <source>
        <dbReference type="SAM" id="MobiDB-lite"/>
    </source>
</evidence>
<dbReference type="PANTHER" id="PTHR45005">
    <property type="match status" value="1"/>
</dbReference>
<feature type="compositionally biased region" description="Low complexity" evidence="1">
    <location>
        <begin position="44"/>
        <end position="54"/>
    </location>
</feature>
<protein>
    <submittedName>
        <fullName evidence="2">Uncharacterized protein</fullName>
    </submittedName>
</protein>
<dbReference type="EMBL" id="NMUH01000987">
    <property type="protein sequence ID" value="MQL87570.1"/>
    <property type="molecule type" value="Genomic_DNA"/>
</dbReference>
<proteinExistence type="predicted"/>
<feature type="compositionally biased region" description="Basic and acidic residues" evidence="1">
    <location>
        <begin position="31"/>
        <end position="40"/>
    </location>
</feature>
<dbReference type="PANTHER" id="PTHR45005:SF2">
    <property type="entry name" value="PROTEIN HLB1"/>
    <property type="match status" value="1"/>
</dbReference>
<sequence length="249" mass="26776">MAAPGDESVTSDRNEVPESSDGVELPPADSAVREEEEKGGGESAVGTAAVVANTAEEDISKISERQAASLDPGPKPTPAGVGSHTFTMRELLDELKEKSQPEERSGADGNSKDSISSYGWAFSFQDNLQQQYVGQNDMAMDLINNVTGVDEEGRSRQRILAFAARRYAAAIERNPEDHDAFYNWALVLQESADNVSPDSSSPSKDALLEEACRKYDEATRLSIVVKEGAQTWARCRPALSGPKKAPKAG</sequence>
<gene>
    <name evidence="2" type="ORF">Taro_020108</name>
</gene>
<dbReference type="Proteomes" id="UP000652761">
    <property type="component" value="Unassembled WGS sequence"/>
</dbReference>
<dbReference type="InterPro" id="IPR053277">
    <property type="entry name" value="Endomembrane_traffic_mod"/>
</dbReference>
<dbReference type="Gene3D" id="1.25.40.10">
    <property type="entry name" value="Tetratricopeptide repeat domain"/>
    <property type="match status" value="1"/>
</dbReference>
<dbReference type="AlphaFoldDB" id="A0A843V167"/>
<reference evidence="2" key="1">
    <citation type="submission" date="2017-07" db="EMBL/GenBank/DDBJ databases">
        <title>Taro Niue Genome Assembly and Annotation.</title>
        <authorList>
            <person name="Atibalentja N."/>
            <person name="Keating K."/>
            <person name="Fields C.J."/>
        </authorList>
    </citation>
    <scope>NUCLEOTIDE SEQUENCE</scope>
    <source>
        <strain evidence="2">Niue_2</strain>
        <tissue evidence="2">Leaf</tissue>
    </source>
</reference>
<comment type="caution">
    <text evidence="2">The sequence shown here is derived from an EMBL/GenBank/DDBJ whole genome shotgun (WGS) entry which is preliminary data.</text>
</comment>
<keyword evidence="3" id="KW-1185">Reference proteome</keyword>
<accession>A0A843V167</accession>
<name>A0A843V167_COLES</name>
<organism evidence="2 3">
    <name type="scientific">Colocasia esculenta</name>
    <name type="common">Wild taro</name>
    <name type="synonym">Arum esculentum</name>
    <dbReference type="NCBI Taxonomy" id="4460"/>
    <lineage>
        <taxon>Eukaryota</taxon>
        <taxon>Viridiplantae</taxon>
        <taxon>Streptophyta</taxon>
        <taxon>Embryophyta</taxon>
        <taxon>Tracheophyta</taxon>
        <taxon>Spermatophyta</taxon>
        <taxon>Magnoliopsida</taxon>
        <taxon>Liliopsida</taxon>
        <taxon>Araceae</taxon>
        <taxon>Aroideae</taxon>
        <taxon>Colocasieae</taxon>
        <taxon>Colocasia</taxon>
    </lineage>
</organism>
<feature type="compositionally biased region" description="Basic and acidic residues" evidence="1">
    <location>
        <begin position="90"/>
        <end position="106"/>
    </location>
</feature>
<evidence type="ECO:0000313" key="3">
    <source>
        <dbReference type="Proteomes" id="UP000652761"/>
    </source>
</evidence>
<dbReference type="InterPro" id="IPR011990">
    <property type="entry name" value="TPR-like_helical_dom_sf"/>
</dbReference>
<feature type="region of interest" description="Disordered" evidence="1">
    <location>
        <begin position="1"/>
        <end position="112"/>
    </location>
</feature>